<sequence length="429" mass="47088">MHIAVFSQYHTNPDCPATSRHYSLLAHLARTHRITLITTRTWERQRLTQQFPWLPEGVEMRAAEVPYDNRMGVARRGLAFGQYAAYAVQEGLRIDKPDVIWGISTPLTAAWAAARVAGWRKVPWVFEVQDLWPSFPVAMGAIPNHWAQRRLFALEKSLYRSAQHIMALSPDMTRYVETVLGSPAAESPLALPAKVTTVLNGTDLDLAASATDVAVAALRREQGLEGCRVVLYAGTLGRANDIPTLLAAAELLATQMPNLTWLFLGLGYDEPRVREAAARCPAIRLVPPQPRHAVFSWFRLAEVSVVSFLGMPVLDTNSPAKLYDSLAVGTPVIVTNNGWTRDLVETYSCGWYSPPSDATALCALLASLLAEPAQLVAAGKAGREVAQSAFGREKLAATVQSILEQASIRTTCLLCFCKLVIYYVVLNGY</sequence>
<gene>
    <name evidence="3" type="ORF">IC231_02540</name>
</gene>
<dbReference type="PANTHER" id="PTHR12526:SF638">
    <property type="entry name" value="SPORE COAT PROTEIN SA"/>
    <property type="match status" value="1"/>
</dbReference>
<dbReference type="InterPro" id="IPR001296">
    <property type="entry name" value="Glyco_trans_1"/>
</dbReference>
<dbReference type="CDD" id="cd03794">
    <property type="entry name" value="GT4_WbuB-like"/>
    <property type="match status" value="1"/>
</dbReference>
<dbReference type="EMBL" id="JACWZZ010000001">
    <property type="protein sequence ID" value="MBD2713909.1"/>
    <property type="molecule type" value="Genomic_DNA"/>
</dbReference>
<feature type="domain" description="Glycosyltransferase subfamily 4-like N-terminal" evidence="2">
    <location>
        <begin position="22"/>
        <end position="185"/>
    </location>
</feature>
<name>A0ABR8JGI2_9BACT</name>
<dbReference type="RefSeq" id="WP_190783039.1">
    <property type="nucleotide sequence ID" value="NZ_JACWZZ010000001.1"/>
</dbReference>
<feature type="domain" description="Glycosyl transferase family 1" evidence="1">
    <location>
        <begin position="219"/>
        <end position="384"/>
    </location>
</feature>
<dbReference type="Gene3D" id="3.40.50.2000">
    <property type="entry name" value="Glycogen Phosphorylase B"/>
    <property type="match status" value="2"/>
</dbReference>
<comment type="caution">
    <text evidence="3">The sequence shown here is derived from an EMBL/GenBank/DDBJ whole genome shotgun (WGS) entry which is preliminary data.</text>
</comment>
<evidence type="ECO:0000259" key="2">
    <source>
        <dbReference type="Pfam" id="PF13579"/>
    </source>
</evidence>
<dbReference type="InterPro" id="IPR028098">
    <property type="entry name" value="Glyco_trans_4-like_N"/>
</dbReference>
<protein>
    <submittedName>
        <fullName evidence="3">Glycosyltransferase family 4 protein</fullName>
    </submittedName>
</protein>
<reference evidence="3 4" key="1">
    <citation type="submission" date="2020-09" db="EMBL/GenBank/DDBJ databases">
        <authorList>
            <person name="Kim M.K."/>
        </authorList>
    </citation>
    <scope>NUCLEOTIDE SEQUENCE [LARGE SCALE GENOMIC DNA]</scope>
    <source>
        <strain evidence="3 4">BT646</strain>
    </source>
</reference>
<evidence type="ECO:0000313" key="4">
    <source>
        <dbReference type="Proteomes" id="UP000642468"/>
    </source>
</evidence>
<evidence type="ECO:0000313" key="3">
    <source>
        <dbReference type="EMBL" id="MBD2713909.1"/>
    </source>
</evidence>
<dbReference type="PANTHER" id="PTHR12526">
    <property type="entry name" value="GLYCOSYLTRANSFERASE"/>
    <property type="match status" value="1"/>
</dbReference>
<dbReference type="SUPFAM" id="SSF53756">
    <property type="entry name" value="UDP-Glycosyltransferase/glycogen phosphorylase"/>
    <property type="match status" value="1"/>
</dbReference>
<dbReference type="Pfam" id="PF00534">
    <property type="entry name" value="Glycos_transf_1"/>
    <property type="match status" value="1"/>
</dbReference>
<proteinExistence type="predicted"/>
<evidence type="ECO:0000259" key="1">
    <source>
        <dbReference type="Pfam" id="PF00534"/>
    </source>
</evidence>
<dbReference type="Pfam" id="PF13579">
    <property type="entry name" value="Glyco_trans_4_4"/>
    <property type="match status" value="1"/>
</dbReference>
<keyword evidence="4" id="KW-1185">Reference proteome</keyword>
<accession>A0ABR8JGI2</accession>
<dbReference type="Proteomes" id="UP000642468">
    <property type="component" value="Unassembled WGS sequence"/>
</dbReference>
<organism evidence="3 4">
    <name type="scientific">Hymenobacter duratus</name>
    <dbReference type="NCBI Taxonomy" id="2771356"/>
    <lineage>
        <taxon>Bacteria</taxon>
        <taxon>Pseudomonadati</taxon>
        <taxon>Bacteroidota</taxon>
        <taxon>Cytophagia</taxon>
        <taxon>Cytophagales</taxon>
        <taxon>Hymenobacteraceae</taxon>
        <taxon>Hymenobacter</taxon>
    </lineage>
</organism>